<dbReference type="EMBL" id="CAJMXA010000420">
    <property type="protein sequence ID" value="CAE6430029.1"/>
    <property type="molecule type" value="Genomic_DNA"/>
</dbReference>
<protein>
    <submittedName>
        <fullName evidence="1">Uncharacterized protein</fullName>
    </submittedName>
</protein>
<evidence type="ECO:0000313" key="2">
    <source>
        <dbReference type="Proteomes" id="UP000663853"/>
    </source>
</evidence>
<comment type="caution">
    <text evidence="1">The sequence shown here is derived from an EMBL/GenBank/DDBJ whole genome shotgun (WGS) entry which is preliminary data.</text>
</comment>
<evidence type="ECO:0000313" key="1">
    <source>
        <dbReference type="EMBL" id="CAE6430029.1"/>
    </source>
</evidence>
<name>A0A8H2XT76_9AGAM</name>
<sequence length="105" mass="11390">MCVLPDGHGIDESGTTQMERTLVIELDAKRSSASPEFTRAFFLLQHCIAKGEDFQTVESQVQVALNILSTLHLSSPTANNDLYFSKVLALCGLLTLAFNNTGEGT</sequence>
<organism evidence="1 2">
    <name type="scientific">Rhizoctonia solani</name>
    <dbReference type="NCBI Taxonomy" id="456999"/>
    <lineage>
        <taxon>Eukaryota</taxon>
        <taxon>Fungi</taxon>
        <taxon>Dikarya</taxon>
        <taxon>Basidiomycota</taxon>
        <taxon>Agaricomycotina</taxon>
        <taxon>Agaricomycetes</taxon>
        <taxon>Cantharellales</taxon>
        <taxon>Ceratobasidiaceae</taxon>
        <taxon>Rhizoctonia</taxon>
    </lineage>
</organism>
<proteinExistence type="predicted"/>
<dbReference type="Proteomes" id="UP000663853">
    <property type="component" value="Unassembled WGS sequence"/>
</dbReference>
<dbReference type="AlphaFoldDB" id="A0A8H2XT76"/>
<gene>
    <name evidence="1" type="ORF">RDB_LOCUS22616</name>
</gene>
<accession>A0A8H2XT76</accession>
<reference evidence="1" key="1">
    <citation type="submission" date="2021-01" db="EMBL/GenBank/DDBJ databases">
        <authorList>
            <person name="Kaushik A."/>
        </authorList>
    </citation>
    <scope>NUCLEOTIDE SEQUENCE</scope>
    <source>
        <strain evidence="1">AG6-10EEA</strain>
    </source>
</reference>